<evidence type="ECO:0000256" key="4">
    <source>
        <dbReference type="ARBA" id="ARBA00022729"/>
    </source>
</evidence>
<dbReference type="RefSeq" id="WP_218319361.1">
    <property type="nucleotide sequence ID" value="NZ_JAEEGC010000022.1"/>
</dbReference>
<dbReference type="EMBL" id="JAEEGC010000022">
    <property type="protein sequence ID" value="MBV7272325.1"/>
    <property type="molecule type" value="Genomic_DNA"/>
</dbReference>
<evidence type="ECO:0000256" key="1">
    <source>
        <dbReference type="ARBA" id="ARBA00004635"/>
    </source>
</evidence>
<evidence type="ECO:0000256" key="8">
    <source>
        <dbReference type="SAM" id="Phobius"/>
    </source>
</evidence>
<dbReference type="Pfam" id="PF05504">
    <property type="entry name" value="Spore_GerAC"/>
    <property type="match status" value="1"/>
</dbReference>
<keyword evidence="8" id="KW-0812">Transmembrane</keyword>
<feature type="domain" description="Spore germination protein N-terminal" evidence="10">
    <location>
        <begin position="31"/>
        <end position="203"/>
    </location>
</feature>
<proteinExistence type="inferred from homology"/>
<keyword evidence="4" id="KW-0732">Signal</keyword>
<dbReference type="PROSITE" id="PS51257">
    <property type="entry name" value="PROKAR_LIPOPROTEIN"/>
    <property type="match status" value="1"/>
</dbReference>
<evidence type="ECO:0000313" key="12">
    <source>
        <dbReference type="Proteomes" id="UP000694308"/>
    </source>
</evidence>
<evidence type="ECO:0000313" key="11">
    <source>
        <dbReference type="EMBL" id="MBV7272325.1"/>
    </source>
</evidence>
<dbReference type="PANTHER" id="PTHR35789:SF1">
    <property type="entry name" value="SPORE GERMINATION PROTEIN B3"/>
    <property type="match status" value="1"/>
</dbReference>
<protein>
    <submittedName>
        <fullName evidence="11">Ger(X)C family spore germination protein</fullName>
    </submittedName>
</protein>
<evidence type="ECO:0000259" key="10">
    <source>
        <dbReference type="Pfam" id="PF25198"/>
    </source>
</evidence>
<evidence type="ECO:0000256" key="6">
    <source>
        <dbReference type="ARBA" id="ARBA00023139"/>
    </source>
</evidence>
<gene>
    <name evidence="11" type="ORF">I6U48_05275</name>
</gene>
<keyword evidence="6" id="KW-0564">Palmitate</keyword>
<comment type="similarity">
    <text evidence="2">Belongs to the GerABKC lipoprotein family.</text>
</comment>
<dbReference type="Pfam" id="PF25198">
    <property type="entry name" value="Spore_GerAC_N"/>
    <property type="match status" value="1"/>
</dbReference>
<dbReference type="Proteomes" id="UP000694308">
    <property type="component" value="Unassembled WGS sequence"/>
</dbReference>
<evidence type="ECO:0000256" key="7">
    <source>
        <dbReference type="ARBA" id="ARBA00023288"/>
    </source>
</evidence>
<keyword evidence="5 8" id="KW-0472">Membrane</keyword>
<keyword evidence="8" id="KW-1133">Transmembrane helix</keyword>
<dbReference type="InterPro" id="IPR046953">
    <property type="entry name" value="Spore_GerAC-like_C"/>
</dbReference>
<feature type="domain" description="Spore germination GerAC-like C-terminal" evidence="9">
    <location>
        <begin position="212"/>
        <end position="380"/>
    </location>
</feature>
<organism evidence="11 12">
    <name type="scientific">Clostridium thailandense</name>
    <dbReference type="NCBI Taxonomy" id="2794346"/>
    <lineage>
        <taxon>Bacteria</taxon>
        <taxon>Bacillati</taxon>
        <taxon>Bacillota</taxon>
        <taxon>Clostridia</taxon>
        <taxon>Eubacteriales</taxon>
        <taxon>Clostridiaceae</taxon>
        <taxon>Clostridium</taxon>
    </lineage>
</organism>
<keyword evidence="3" id="KW-0309">Germination</keyword>
<feature type="transmembrane region" description="Helical" evidence="8">
    <location>
        <begin position="12"/>
        <end position="30"/>
    </location>
</feature>
<dbReference type="PANTHER" id="PTHR35789">
    <property type="entry name" value="SPORE GERMINATION PROTEIN B3"/>
    <property type="match status" value="1"/>
</dbReference>
<evidence type="ECO:0000256" key="3">
    <source>
        <dbReference type="ARBA" id="ARBA00022544"/>
    </source>
</evidence>
<dbReference type="AlphaFoldDB" id="A0A949THH2"/>
<sequence length="383" mass="43437">MKGVIKKKIERIIIVFIITTLSSTIFTGCWDQKIYERVGFILLLGLESSKEKHKKLLVTYANPAIGLGRKNQVELNVQEADLLRQAREIARTKASRPLEAGKIQEILISKELAEKGGIHDLLSIFSRDPLNPALADLVVVDGSPNELCKKSILFPDKPRVGIYIHQLLEAASKDSKIVESRIYNFDTQYYAEGLDTIMPIVKLETNSVKIVGSALFSRDKMVGNIDVKQTTLMVAMREKINRAAEYICKVPNIEDAHSNTKSGIAFTIKDSKKKINVSIDNGKPNINIKLKFRGMIDEYIWDSMDKEEKYREVQSNITDELKNECINIIKYTQEVGSDPLGIGDIVRAKHNDYWKKVNWKEVYKTAQVNVDVKLEILNHGLIY</sequence>
<dbReference type="InterPro" id="IPR057336">
    <property type="entry name" value="GerAC_N"/>
</dbReference>
<dbReference type="NCBIfam" id="TIGR02887">
    <property type="entry name" value="spore_ger_x_C"/>
    <property type="match status" value="1"/>
</dbReference>
<dbReference type="GO" id="GO:0009847">
    <property type="term" value="P:spore germination"/>
    <property type="evidence" value="ECO:0007669"/>
    <property type="project" value="InterPro"/>
</dbReference>
<accession>A0A949THH2</accession>
<comment type="subcellular location">
    <subcellularLocation>
        <location evidence="1">Membrane</location>
        <topology evidence="1">Lipid-anchor</topology>
    </subcellularLocation>
</comment>
<dbReference type="GO" id="GO:0016020">
    <property type="term" value="C:membrane"/>
    <property type="evidence" value="ECO:0007669"/>
    <property type="project" value="UniProtKB-SubCell"/>
</dbReference>
<dbReference type="InterPro" id="IPR008844">
    <property type="entry name" value="Spore_GerAC-like"/>
</dbReference>
<keyword evidence="7" id="KW-0449">Lipoprotein</keyword>
<evidence type="ECO:0000256" key="2">
    <source>
        <dbReference type="ARBA" id="ARBA00007886"/>
    </source>
</evidence>
<comment type="caution">
    <text evidence="11">The sequence shown here is derived from an EMBL/GenBank/DDBJ whole genome shotgun (WGS) entry which is preliminary data.</text>
</comment>
<keyword evidence="12" id="KW-1185">Reference proteome</keyword>
<evidence type="ECO:0000259" key="9">
    <source>
        <dbReference type="Pfam" id="PF05504"/>
    </source>
</evidence>
<reference evidence="11" key="1">
    <citation type="submission" date="2020-12" db="EMBL/GenBank/DDBJ databases">
        <title>Clostridium thailandense sp. nov., a novel acetogenic bacterium isolated from peat land soil in Thailand.</title>
        <authorList>
            <person name="Chaikitkaew S."/>
            <person name="Birkeland N.K."/>
        </authorList>
    </citation>
    <scope>NUCLEOTIDE SEQUENCE</scope>
    <source>
        <strain evidence="11">PL3</strain>
    </source>
</reference>
<evidence type="ECO:0000256" key="5">
    <source>
        <dbReference type="ARBA" id="ARBA00023136"/>
    </source>
</evidence>
<name>A0A949THH2_9CLOT</name>